<dbReference type="InterPro" id="IPR001128">
    <property type="entry name" value="Cyt_P450"/>
</dbReference>
<evidence type="ECO:0000256" key="1">
    <source>
        <dbReference type="ARBA" id="ARBA00001971"/>
    </source>
</evidence>
<evidence type="ECO:0000256" key="9">
    <source>
        <dbReference type="ARBA" id="ARBA00023004"/>
    </source>
</evidence>
<dbReference type="PRINTS" id="PR00385">
    <property type="entry name" value="P450"/>
</dbReference>
<dbReference type="InterPro" id="IPR050121">
    <property type="entry name" value="Cytochrome_P450_monoxygenase"/>
</dbReference>
<dbReference type="PANTHER" id="PTHR24305:SF112">
    <property type="entry name" value="L-ORNITHINE-N5-MONOOXYGENASE (EUROFUNG)"/>
    <property type="match status" value="1"/>
</dbReference>
<evidence type="ECO:0000256" key="7">
    <source>
        <dbReference type="ARBA" id="ARBA00022989"/>
    </source>
</evidence>
<dbReference type="PRINTS" id="PR00465">
    <property type="entry name" value="EP450IV"/>
</dbReference>
<dbReference type="GO" id="GO:1902181">
    <property type="term" value="P:verruculogen biosynthetic process"/>
    <property type="evidence" value="ECO:0007669"/>
    <property type="project" value="UniProtKB-ARBA"/>
</dbReference>
<dbReference type="FunFam" id="1.10.630.10:FF:000063">
    <property type="entry name" value="Cytochrome P450 monooxygenase"/>
    <property type="match status" value="1"/>
</dbReference>
<dbReference type="STRING" id="109264.A0A1F8AG40"/>
<comment type="cofactor">
    <cofactor evidence="1 12">
        <name>heme</name>
        <dbReference type="ChEBI" id="CHEBI:30413"/>
    </cofactor>
</comment>
<keyword evidence="6 12" id="KW-0479">Metal-binding</keyword>
<reference evidence="14 15" key="1">
    <citation type="journal article" date="2016" name="Genome Biol. Evol.">
        <title>Draft genome sequence of an aflatoxigenic Aspergillus species, A. bombycis.</title>
        <authorList>
            <person name="Moore G.G."/>
            <person name="Mack B.M."/>
            <person name="Beltz S.B."/>
            <person name="Gilbert M.K."/>
        </authorList>
    </citation>
    <scope>NUCLEOTIDE SEQUENCE [LARGE SCALE GENOMIC DNA]</scope>
    <source>
        <strain evidence="15">NRRL 26010</strain>
    </source>
</reference>
<dbReference type="EMBL" id="LYCR01000002">
    <property type="protein sequence ID" value="OGM50647.1"/>
    <property type="molecule type" value="Genomic_DNA"/>
</dbReference>
<keyword evidence="9 12" id="KW-0408">Iron</keyword>
<feature type="transmembrane region" description="Helical" evidence="13">
    <location>
        <begin position="35"/>
        <end position="53"/>
    </location>
</feature>
<evidence type="ECO:0000313" key="14">
    <source>
        <dbReference type="EMBL" id="OGM50647.1"/>
    </source>
</evidence>
<sequence>MDIKEKPALSAFALGILTHILYFRIGEHHLYPARYIYSYFGSFIGIAAFLYHAEEFPAYSAISKSLYLMIAHLLGLYSSLMLYRLIFHPLRRFPGPFLSRVSAFWLSTQLCHKTLYHKLADLHNEYGDFVRVGPSDISIVHPRAVNAIYGFKSTCTKSAWYDGSAPLRSLHAHRNRADHDKHRRTWNRGFTDRALHGYEKRIQVYRQKLINQIKSTEDEKPVNISTLFTWYGYDVMGDLAFGQSFDMLGKSASHWSILMIHDMLKPVEYMIPVWFFRLMLSIPGTTKAFWKFNEYWGKLFKMRMATKQEIPDISVSLLEPLKGRAPTPDEFNVLLGDASLIINAGGDTTATTLTTIIYELARRPEEVQKLRAELMGCTTDPNGEYAQESLAILKHLNGVINETLRIHSPVPSYIPRKTPPEGINVGGTHVPGNMHVSCPQWIIGRSESIYQNAQAFIPERWYLYPKMIKERSAFAPFTTGPYTCIGKPLALMNIRATIARLITIFDMKLPPGDDGRALERSMREHFSIYMAEDIPVLFRKRVV</sequence>
<feature type="transmembrane region" description="Helical" evidence="13">
    <location>
        <begin position="65"/>
        <end position="83"/>
    </location>
</feature>
<comment type="similarity">
    <text evidence="3">Belongs to the cytochrome P450 family.</text>
</comment>
<dbReference type="OrthoDB" id="6692864at2759"/>
<dbReference type="Proteomes" id="UP000179179">
    <property type="component" value="Unassembled WGS sequence"/>
</dbReference>
<keyword evidence="5 13" id="KW-0812">Transmembrane</keyword>
<dbReference type="GO" id="GO:0016705">
    <property type="term" value="F:oxidoreductase activity, acting on paired donors, with incorporation or reduction of molecular oxygen"/>
    <property type="evidence" value="ECO:0007669"/>
    <property type="project" value="InterPro"/>
</dbReference>
<evidence type="ECO:0000256" key="8">
    <source>
        <dbReference type="ARBA" id="ARBA00023002"/>
    </source>
</evidence>
<keyword evidence="7 13" id="KW-1133">Transmembrane helix</keyword>
<keyword evidence="8" id="KW-0560">Oxidoreductase</keyword>
<evidence type="ECO:0000256" key="3">
    <source>
        <dbReference type="ARBA" id="ARBA00010617"/>
    </source>
</evidence>
<evidence type="ECO:0000256" key="4">
    <source>
        <dbReference type="ARBA" id="ARBA00022617"/>
    </source>
</evidence>
<protein>
    <submittedName>
        <fullName evidence="14">Putative cytochrome P450</fullName>
    </submittedName>
</protein>
<dbReference type="AlphaFoldDB" id="A0A1F8AG40"/>
<feature type="transmembrane region" description="Helical" evidence="13">
    <location>
        <begin position="6"/>
        <end position="23"/>
    </location>
</feature>
<organism evidence="14 15">
    <name type="scientific">Aspergillus bombycis</name>
    <dbReference type="NCBI Taxonomy" id="109264"/>
    <lineage>
        <taxon>Eukaryota</taxon>
        <taxon>Fungi</taxon>
        <taxon>Dikarya</taxon>
        <taxon>Ascomycota</taxon>
        <taxon>Pezizomycotina</taxon>
        <taxon>Eurotiomycetes</taxon>
        <taxon>Eurotiomycetidae</taxon>
        <taxon>Eurotiales</taxon>
        <taxon>Aspergillaceae</taxon>
        <taxon>Aspergillus</taxon>
    </lineage>
</organism>
<proteinExistence type="inferred from homology"/>
<evidence type="ECO:0000256" key="12">
    <source>
        <dbReference type="PIRSR" id="PIRSR602403-1"/>
    </source>
</evidence>
<keyword evidence="10" id="KW-0503">Monooxygenase</keyword>
<comment type="caution">
    <text evidence="14">The sequence shown here is derived from an EMBL/GenBank/DDBJ whole genome shotgun (WGS) entry which is preliminary data.</text>
</comment>
<evidence type="ECO:0000256" key="13">
    <source>
        <dbReference type="SAM" id="Phobius"/>
    </source>
</evidence>
<comment type="subcellular location">
    <subcellularLocation>
        <location evidence="2">Membrane</location>
    </subcellularLocation>
</comment>
<dbReference type="InterPro" id="IPR036396">
    <property type="entry name" value="Cyt_P450_sf"/>
</dbReference>
<feature type="binding site" description="axial binding residue" evidence="12">
    <location>
        <position position="484"/>
    </location>
    <ligand>
        <name>heme</name>
        <dbReference type="ChEBI" id="CHEBI:30413"/>
    </ligand>
    <ligandPart>
        <name>Fe</name>
        <dbReference type="ChEBI" id="CHEBI:18248"/>
    </ligandPart>
</feature>
<dbReference type="CDD" id="cd11061">
    <property type="entry name" value="CYP67-like"/>
    <property type="match status" value="1"/>
</dbReference>
<accession>A0A1F8AG40</accession>
<dbReference type="PANTHER" id="PTHR24305">
    <property type="entry name" value="CYTOCHROME P450"/>
    <property type="match status" value="1"/>
</dbReference>
<dbReference type="GeneID" id="34444018"/>
<evidence type="ECO:0000313" key="15">
    <source>
        <dbReference type="Proteomes" id="UP000179179"/>
    </source>
</evidence>
<evidence type="ECO:0000256" key="2">
    <source>
        <dbReference type="ARBA" id="ARBA00004370"/>
    </source>
</evidence>
<dbReference type="Pfam" id="PF00067">
    <property type="entry name" value="p450"/>
    <property type="match status" value="1"/>
</dbReference>
<keyword evidence="11 13" id="KW-0472">Membrane</keyword>
<dbReference type="SUPFAM" id="SSF48264">
    <property type="entry name" value="Cytochrome P450"/>
    <property type="match status" value="1"/>
</dbReference>
<gene>
    <name evidence="14" type="ORF">ABOM_000628</name>
</gene>
<evidence type="ECO:0000256" key="5">
    <source>
        <dbReference type="ARBA" id="ARBA00022692"/>
    </source>
</evidence>
<dbReference type="GO" id="GO:0020037">
    <property type="term" value="F:heme binding"/>
    <property type="evidence" value="ECO:0007669"/>
    <property type="project" value="InterPro"/>
</dbReference>
<evidence type="ECO:0000256" key="10">
    <source>
        <dbReference type="ARBA" id="ARBA00023033"/>
    </source>
</evidence>
<name>A0A1F8AG40_9EURO</name>
<keyword evidence="4 12" id="KW-0349">Heme</keyword>
<dbReference type="Gene3D" id="1.10.630.10">
    <property type="entry name" value="Cytochrome P450"/>
    <property type="match status" value="1"/>
</dbReference>
<keyword evidence="15" id="KW-1185">Reference proteome</keyword>
<dbReference type="GO" id="GO:0016020">
    <property type="term" value="C:membrane"/>
    <property type="evidence" value="ECO:0007669"/>
    <property type="project" value="UniProtKB-SubCell"/>
</dbReference>
<dbReference type="InterPro" id="IPR002403">
    <property type="entry name" value="Cyt_P450_E_grp-IV"/>
</dbReference>
<dbReference type="RefSeq" id="XP_022394364.1">
    <property type="nucleotide sequence ID" value="XM_022527758.1"/>
</dbReference>
<evidence type="ECO:0000256" key="6">
    <source>
        <dbReference type="ARBA" id="ARBA00022723"/>
    </source>
</evidence>
<evidence type="ECO:0000256" key="11">
    <source>
        <dbReference type="ARBA" id="ARBA00023136"/>
    </source>
</evidence>
<dbReference type="GO" id="GO:0005506">
    <property type="term" value="F:iron ion binding"/>
    <property type="evidence" value="ECO:0007669"/>
    <property type="project" value="InterPro"/>
</dbReference>
<dbReference type="GO" id="GO:0004497">
    <property type="term" value="F:monooxygenase activity"/>
    <property type="evidence" value="ECO:0007669"/>
    <property type="project" value="UniProtKB-KW"/>
</dbReference>